<feature type="region of interest" description="Disordered" evidence="2">
    <location>
        <begin position="234"/>
        <end position="269"/>
    </location>
</feature>
<accession>A0A813KWY3</accession>
<feature type="region of interest" description="Disordered" evidence="2">
    <location>
        <begin position="311"/>
        <end position="357"/>
    </location>
</feature>
<feature type="region of interest" description="Disordered" evidence="2">
    <location>
        <begin position="720"/>
        <end position="742"/>
    </location>
</feature>
<keyword evidence="1" id="KW-0175">Coiled coil</keyword>
<feature type="region of interest" description="Disordered" evidence="2">
    <location>
        <begin position="372"/>
        <end position="403"/>
    </location>
</feature>
<gene>
    <name evidence="3" type="ORF">PGLA2088_LOCUS36986</name>
</gene>
<feature type="compositionally biased region" description="Low complexity" evidence="2">
    <location>
        <begin position="458"/>
        <end position="478"/>
    </location>
</feature>
<proteinExistence type="predicted"/>
<dbReference type="EMBL" id="CAJNNW010032308">
    <property type="protein sequence ID" value="CAE8712330.1"/>
    <property type="molecule type" value="Genomic_DNA"/>
</dbReference>
<dbReference type="AlphaFoldDB" id="A0A813KWY3"/>
<feature type="coiled-coil region" evidence="1">
    <location>
        <begin position="49"/>
        <end position="76"/>
    </location>
</feature>
<feature type="region of interest" description="Disordered" evidence="2">
    <location>
        <begin position="623"/>
        <end position="642"/>
    </location>
</feature>
<feature type="region of interest" description="Disordered" evidence="2">
    <location>
        <begin position="665"/>
        <end position="687"/>
    </location>
</feature>
<evidence type="ECO:0000313" key="4">
    <source>
        <dbReference type="Proteomes" id="UP000626109"/>
    </source>
</evidence>
<feature type="compositionally biased region" description="Polar residues" evidence="2">
    <location>
        <begin position="344"/>
        <end position="357"/>
    </location>
</feature>
<name>A0A813KWY3_POLGL</name>
<comment type="caution">
    <text evidence="3">The sequence shown here is derived from an EMBL/GenBank/DDBJ whole genome shotgun (WGS) entry which is preliminary data.</text>
</comment>
<feature type="region of interest" description="Disordered" evidence="2">
    <location>
        <begin position="528"/>
        <end position="562"/>
    </location>
</feature>
<feature type="region of interest" description="Disordered" evidence="2">
    <location>
        <begin position="452"/>
        <end position="500"/>
    </location>
</feature>
<evidence type="ECO:0000256" key="2">
    <source>
        <dbReference type="SAM" id="MobiDB-lite"/>
    </source>
</evidence>
<organism evidence="3 4">
    <name type="scientific">Polarella glacialis</name>
    <name type="common">Dinoflagellate</name>
    <dbReference type="NCBI Taxonomy" id="89957"/>
    <lineage>
        <taxon>Eukaryota</taxon>
        <taxon>Sar</taxon>
        <taxon>Alveolata</taxon>
        <taxon>Dinophyceae</taxon>
        <taxon>Suessiales</taxon>
        <taxon>Suessiaceae</taxon>
        <taxon>Polarella</taxon>
    </lineage>
</organism>
<feature type="compositionally biased region" description="Low complexity" evidence="2">
    <location>
        <begin position="627"/>
        <end position="636"/>
    </location>
</feature>
<evidence type="ECO:0000313" key="3">
    <source>
        <dbReference type="EMBL" id="CAE8712330.1"/>
    </source>
</evidence>
<sequence length="742" mass="77891">MKEVQGLRQQLFKKERAEKKGEEFEADIISLFNPSKFVGADKETKQLLKEQAAGLQKQFEEQMVDLRERNSELLQKVTSKSMQVGFQDKFLHFKVAEVEGEAAARLAEVEGEAAAKLAEVEDEAAARLAETVEKAAKAFSRAAEVEDEANARLEAAVEKAKKAFSRALGAEEASISFVAAESVLLEVADTFSPCFSDDDEDDGVALSSVGVPGVVDAGSKQSWPMLQNVLQIRTGPKGSAQRRLSSSKLAGRHQRTASMRVPTTEPAPMPVPTMECVSVQTELDSSLLQQAEAMLQKRAEDAWLDLLGKGAQLDEEQPDRKDLEVSPNSTSLGPGEKQIDRSDSLTTHGDSQVPKSSSSLVAGIKCALNGTLPVASPTSARAPGSLMRRSSLHMGSKPATRTASISVQVDSAMIEEEANQQEAAYRASIAAGLALGRVKGITVPGMLSRHGVGTGSFPTSPLSNSNSPSASSPAANSPRPRPPTNLNPHPGGRPAQKRRASDALEISLDNLELSAKVSTGLVLQLPTPAGGSGSCDSCGTPASDSDSSDSENDGPGRSDSIKSDAKVITVMVSESASINSPAYATLCRLGLSECSAGSAGTAGTAAPSSPRARTLEELRCEARYNTSSSGSSRPSSNLGGRPLDTIRQGLALPALNVVQVGDMSDAKAPVPPQHVRTRRPSVSGTAAHPHIAADTARKLMHTHSLGMPDDASVTMRISSRAGAASFGPKVNGPSSSPRNSIH</sequence>
<protein>
    <submittedName>
        <fullName evidence="3">Uncharacterized protein</fullName>
    </submittedName>
</protein>
<reference evidence="3" key="1">
    <citation type="submission" date="2021-02" db="EMBL/GenBank/DDBJ databases">
        <authorList>
            <person name="Dougan E. K."/>
            <person name="Rhodes N."/>
            <person name="Thang M."/>
            <person name="Chan C."/>
        </authorList>
    </citation>
    <scope>NUCLEOTIDE SEQUENCE</scope>
</reference>
<dbReference type="Proteomes" id="UP000626109">
    <property type="component" value="Unassembled WGS sequence"/>
</dbReference>
<evidence type="ECO:0000256" key="1">
    <source>
        <dbReference type="SAM" id="Coils"/>
    </source>
</evidence>
<feature type="compositionally biased region" description="Polar residues" evidence="2">
    <location>
        <begin position="732"/>
        <end position="742"/>
    </location>
</feature>